<proteinExistence type="inferred from homology"/>
<evidence type="ECO:0000256" key="1">
    <source>
        <dbReference type="ARBA" id="ARBA00007913"/>
    </source>
</evidence>
<dbReference type="GO" id="GO:0003677">
    <property type="term" value="F:DNA binding"/>
    <property type="evidence" value="ECO:0007669"/>
    <property type="project" value="InterPro"/>
</dbReference>
<dbReference type="InterPro" id="IPR047187">
    <property type="entry name" value="SF1_C_Upf1"/>
</dbReference>
<evidence type="ECO:0000259" key="7">
    <source>
        <dbReference type="Pfam" id="PF13087"/>
    </source>
</evidence>
<keyword evidence="3" id="KW-0378">Hydrolase</keyword>
<dbReference type="GO" id="GO:0005524">
    <property type="term" value="F:ATP binding"/>
    <property type="evidence" value="ECO:0007669"/>
    <property type="project" value="UniProtKB-KW"/>
</dbReference>
<comment type="similarity">
    <text evidence="1">Belongs to the DNA2/NAM7 helicase family.</text>
</comment>
<feature type="domain" description="DNA2/NAM7 helicase-like C-terminal" evidence="7">
    <location>
        <begin position="413"/>
        <end position="607"/>
    </location>
</feature>
<evidence type="ECO:0000256" key="4">
    <source>
        <dbReference type="ARBA" id="ARBA00022806"/>
    </source>
</evidence>
<dbReference type="InterPro" id="IPR041679">
    <property type="entry name" value="DNA2/NAM7-like_C"/>
</dbReference>
<dbReference type="RefSeq" id="WP_196935186.1">
    <property type="nucleotide sequence ID" value="NZ_MU158698.1"/>
</dbReference>
<evidence type="ECO:0000259" key="6">
    <source>
        <dbReference type="Pfam" id="PF13086"/>
    </source>
</evidence>
<dbReference type="Gene3D" id="3.40.50.300">
    <property type="entry name" value="P-loop containing nucleotide triphosphate hydrolases"/>
    <property type="match status" value="2"/>
</dbReference>
<dbReference type="Pfam" id="PF13086">
    <property type="entry name" value="AAA_11"/>
    <property type="match status" value="1"/>
</dbReference>
<protein>
    <submittedName>
        <fullName evidence="8">IGHMBP2 family helicase</fullName>
    </submittedName>
</protein>
<dbReference type="GO" id="GO:0043139">
    <property type="term" value="F:5'-3' DNA helicase activity"/>
    <property type="evidence" value="ECO:0007669"/>
    <property type="project" value="TreeGrafter"/>
</dbReference>
<dbReference type="PANTHER" id="PTHR43788:SF8">
    <property type="entry name" value="DNA-BINDING PROTEIN SMUBP-2"/>
    <property type="match status" value="1"/>
</dbReference>
<evidence type="ECO:0000256" key="5">
    <source>
        <dbReference type="ARBA" id="ARBA00022840"/>
    </source>
</evidence>
<evidence type="ECO:0000256" key="2">
    <source>
        <dbReference type="ARBA" id="ARBA00022741"/>
    </source>
</evidence>
<keyword evidence="5" id="KW-0067">ATP-binding</keyword>
<dbReference type="Proteomes" id="UP000616201">
    <property type="component" value="Unassembled WGS sequence"/>
</dbReference>
<dbReference type="CDD" id="cd18808">
    <property type="entry name" value="SF1_C_Upf1"/>
    <property type="match status" value="1"/>
</dbReference>
<evidence type="ECO:0000313" key="8">
    <source>
        <dbReference type="EMBL" id="MBE8713236.1"/>
    </source>
</evidence>
<dbReference type="PANTHER" id="PTHR43788">
    <property type="entry name" value="DNA2/NAM7 HELICASE FAMILY MEMBER"/>
    <property type="match status" value="1"/>
</dbReference>
<keyword evidence="9" id="KW-1185">Reference proteome</keyword>
<gene>
    <name evidence="8" type="ORF">C4F49_06060</name>
</gene>
<reference evidence="8" key="1">
    <citation type="submission" date="2018-02" db="EMBL/GenBank/DDBJ databases">
        <authorList>
            <person name="Vasarhelyi B.M."/>
            <person name="Deshmukh S."/>
            <person name="Balint B."/>
            <person name="Kukolya J."/>
        </authorList>
    </citation>
    <scope>NUCLEOTIDE SEQUENCE</scope>
    <source>
        <strain evidence="8">KB22</strain>
    </source>
</reference>
<dbReference type="InterPro" id="IPR027417">
    <property type="entry name" value="P-loop_NTPase"/>
</dbReference>
<sequence>MALNYFENLLVLLKQEQDYDREQHSQLLMHSNLNERRAQGVSWFPIQITKIEIGRGDYLSVSLLRTNNQEEQHRFRFGMPVSLFSNHNPGEDRRNGTIAFVNRESMRIAFRVDELPDWTRRGKLGVDLLFDENSYREMELALNTAMLLAKNPQEGKLVRQFIGLESINYRPATTFSYQNESLNPSQCLAVENMLSENSLTILHGPPGTGKTTTLVKGIQALLKNKKQQLLVVAPSNTAVDLLTEQLDQVGVSVVRIGNPVKVSDHLQALTLDGQVDQHRSNKEVKALEKQMRAYTDMAHKYKRNFGKAEREQRKALFNEAHKIRKEIDQIQNFLMNDVLGKAQVITATLVGANHAVIRDRSYGAVIIDEAAQALEPACWIPILKGDKIILAGDHCQLPPTVKSIKGGREGLYNTLFEKLIALYPEAVSMLQVQYRMNSQIMHHSSKLLYINLLQADASVADRRLIEDHQPISFIDTAGAGFEEIELDGAISNEDEANFLHRHLQDFVGKLDQLYTLEEFPTIGIIAPYRKQIAYLKTNLEQDEQLKKYGKLIQINTIDSFQGQEKDIIYISLTRSNENQNIGFLSDVRRMNVAMTRAKKKLLVIGDSATVGQHDFYREFLSYIDELDAYHSIWEYDFAVVG</sequence>
<evidence type="ECO:0000313" key="9">
    <source>
        <dbReference type="Proteomes" id="UP000616201"/>
    </source>
</evidence>
<dbReference type="InterPro" id="IPR050534">
    <property type="entry name" value="Coronavir_polyprotein_1ab"/>
</dbReference>
<feature type="domain" description="DNA2/NAM7 helicase helicase" evidence="6">
    <location>
        <begin position="182"/>
        <end position="403"/>
    </location>
</feature>
<accession>A0A928UTU6</accession>
<dbReference type="InterPro" id="IPR004483">
    <property type="entry name" value="SMUBP-2/Hcs1-like"/>
</dbReference>
<dbReference type="GO" id="GO:0005694">
    <property type="term" value="C:chromosome"/>
    <property type="evidence" value="ECO:0007669"/>
    <property type="project" value="UniProtKB-ARBA"/>
</dbReference>
<dbReference type="EMBL" id="PRDK01000004">
    <property type="protein sequence ID" value="MBE8713236.1"/>
    <property type="molecule type" value="Genomic_DNA"/>
</dbReference>
<dbReference type="Pfam" id="PF13087">
    <property type="entry name" value="AAA_12"/>
    <property type="match status" value="1"/>
</dbReference>
<dbReference type="SUPFAM" id="SSF52540">
    <property type="entry name" value="P-loop containing nucleoside triphosphate hydrolases"/>
    <property type="match status" value="1"/>
</dbReference>
<dbReference type="AlphaFoldDB" id="A0A928UTU6"/>
<dbReference type="NCBIfam" id="TIGR00376">
    <property type="entry name" value="IGHMBP2 family helicase"/>
    <property type="match status" value="1"/>
</dbReference>
<evidence type="ECO:0000256" key="3">
    <source>
        <dbReference type="ARBA" id="ARBA00022801"/>
    </source>
</evidence>
<keyword evidence="2" id="KW-0547">Nucleotide-binding</keyword>
<dbReference type="Gene3D" id="2.40.30.270">
    <property type="match status" value="1"/>
</dbReference>
<dbReference type="FunFam" id="3.40.50.300:FF:000326">
    <property type="entry name" value="P-loop containing nucleoside triphosphate hydrolase"/>
    <property type="match status" value="1"/>
</dbReference>
<keyword evidence="4 8" id="KW-0347">Helicase</keyword>
<organism evidence="8 9">
    <name type="scientific">Sphingobacterium hungaricum</name>
    <dbReference type="NCBI Taxonomy" id="2082723"/>
    <lineage>
        <taxon>Bacteria</taxon>
        <taxon>Pseudomonadati</taxon>
        <taxon>Bacteroidota</taxon>
        <taxon>Sphingobacteriia</taxon>
        <taxon>Sphingobacteriales</taxon>
        <taxon>Sphingobacteriaceae</taxon>
        <taxon>Sphingobacterium</taxon>
    </lineage>
</organism>
<dbReference type="GO" id="GO:0016787">
    <property type="term" value="F:hydrolase activity"/>
    <property type="evidence" value="ECO:0007669"/>
    <property type="project" value="UniProtKB-KW"/>
</dbReference>
<name>A0A928UTU6_9SPHI</name>
<comment type="caution">
    <text evidence="8">The sequence shown here is derived from an EMBL/GenBank/DDBJ whole genome shotgun (WGS) entry which is preliminary data.</text>
</comment>
<dbReference type="InterPro" id="IPR041677">
    <property type="entry name" value="DNA2/NAM7_AAA_11"/>
</dbReference>